<evidence type="ECO:0000256" key="6">
    <source>
        <dbReference type="SAM" id="Phobius"/>
    </source>
</evidence>
<sequence length="348" mass="38678">MKSIISNINNIDNNHLAGGALALWFILNISTLILNKYIYSSLYFYYPITLTAIHMFVCWIGSVAVLRVYKLIPLITVQWSGKQFINIMILSILFCSNIVFGNVSLRWVPVSFMQTVKSSVPLFTVILTTLFFSNIGGKKTTFTRGTYLSMIPIVGGVCVASLSEVNFNQAGFIAALASSILSAVFAIVSGLILTQQMNAVNLLYYMSPISCCLLFPLSAFMEWNAIANEWPLYGESKPIVILLLSGLIAFLLNTFTFLVIKLTSPLTYTVSGNLKVVLSISISILVFKNETNFFNVLGCAIAIMGVVCYSNIKYEESKAKLEQQQQQSLKQLESIYEEKLDKESLLSK</sequence>
<dbReference type="OMA" id="MAGLNKW"/>
<dbReference type="GeneID" id="8626065"/>
<feature type="transmembrane region" description="Helical" evidence="6">
    <location>
        <begin position="239"/>
        <end position="259"/>
    </location>
</feature>
<dbReference type="AlphaFoldDB" id="Q54KI9"/>
<feature type="transmembrane region" description="Helical" evidence="6">
    <location>
        <begin position="87"/>
        <end position="107"/>
    </location>
</feature>
<protein>
    <recommendedName>
        <fullName evidence="7">Sugar phosphate transporter domain-containing protein</fullName>
    </recommendedName>
</protein>
<dbReference type="Pfam" id="PF03151">
    <property type="entry name" value="TPT"/>
    <property type="match status" value="1"/>
</dbReference>
<feature type="transmembrane region" description="Helical" evidence="6">
    <location>
        <begin position="202"/>
        <end position="219"/>
    </location>
</feature>
<comment type="caution">
    <text evidence="8">The sequence shown here is derived from an EMBL/GenBank/DDBJ whole genome shotgun (WGS) entry which is preliminary data.</text>
</comment>
<evidence type="ECO:0000313" key="8">
    <source>
        <dbReference type="EMBL" id="EAL63727.1"/>
    </source>
</evidence>
<evidence type="ECO:0000256" key="5">
    <source>
        <dbReference type="SAM" id="Coils"/>
    </source>
</evidence>
<keyword evidence="5" id="KW-0175">Coiled coil</keyword>
<feature type="transmembrane region" description="Helical" evidence="6">
    <location>
        <begin position="119"/>
        <end position="135"/>
    </location>
</feature>
<dbReference type="KEGG" id="ddi:DDB_G0287319"/>
<keyword evidence="2 6" id="KW-0812">Transmembrane</keyword>
<evidence type="ECO:0000256" key="3">
    <source>
        <dbReference type="ARBA" id="ARBA00022989"/>
    </source>
</evidence>
<accession>Q54KI9</accession>
<evidence type="ECO:0000313" key="9">
    <source>
        <dbReference type="Proteomes" id="UP000002195"/>
    </source>
</evidence>
<dbReference type="SUPFAM" id="SSF103481">
    <property type="entry name" value="Multidrug resistance efflux transporter EmrE"/>
    <property type="match status" value="1"/>
</dbReference>
<dbReference type="HOGENOM" id="CLU_022332_2_1_1"/>
<feature type="coiled-coil region" evidence="5">
    <location>
        <begin position="311"/>
        <end position="342"/>
    </location>
</feature>
<dbReference type="EMBL" id="AAFI02000100">
    <property type="protein sequence ID" value="EAL63727.1"/>
    <property type="molecule type" value="Genomic_DNA"/>
</dbReference>
<dbReference type="GO" id="GO:0015297">
    <property type="term" value="F:antiporter activity"/>
    <property type="evidence" value="ECO:0000318"/>
    <property type="project" value="GO_Central"/>
</dbReference>
<dbReference type="eggNOG" id="KOG1441">
    <property type="taxonomic scope" value="Eukaryota"/>
</dbReference>
<dbReference type="InterPro" id="IPR037185">
    <property type="entry name" value="EmrE-like"/>
</dbReference>
<feature type="transmembrane region" description="Helical" evidence="6">
    <location>
        <begin position="44"/>
        <end position="66"/>
    </location>
</feature>
<dbReference type="InterPro" id="IPR050186">
    <property type="entry name" value="TPT_transporter"/>
</dbReference>
<dbReference type="RefSeq" id="XP_637234.1">
    <property type="nucleotide sequence ID" value="XM_632142.1"/>
</dbReference>
<evidence type="ECO:0000259" key="7">
    <source>
        <dbReference type="Pfam" id="PF03151"/>
    </source>
</evidence>
<feature type="transmembrane region" description="Helical" evidence="6">
    <location>
        <begin position="171"/>
        <end position="193"/>
    </location>
</feature>
<dbReference type="Proteomes" id="UP000002195">
    <property type="component" value="Unassembled WGS sequence"/>
</dbReference>
<feature type="transmembrane region" description="Helical" evidence="6">
    <location>
        <begin position="293"/>
        <end position="312"/>
    </location>
</feature>
<dbReference type="GO" id="GO:0005794">
    <property type="term" value="C:Golgi apparatus"/>
    <property type="evidence" value="ECO:0000318"/>
    <property type="project" value="GO_Central"/>
</dbReference>
<feature type="transmembrane region" description="Helical" evidence="6">
    <location>
        <begin position="147"/>
        <end position="165"/>
    </location>
</feature>
<evidence type="ECO:0000256" key="1">
    <source>
        <dbReference type="ARBA" id="ARBA00004141"/>
    </source>
</evidence>
<dbReference type="GO" id="GO:0016020">
    <property type="term" value="C:membrane"/>
    <property type="evidence" value="ECO:0007669"/>
    <property type="project" value="UniProtKB-SubCell"/>
</dbReference>
<dbReference type="GO" id="GO:0055085">
    <property type="term" value="P:transmembrane transport"/>
    <property type="evidence" value="ECO:0000318"/>
    <property type="project" value="GO_Central"/>
</dbReference>
<dbReference type="InterPro" id="IPR004853">
    <property type="entry name" value="Sugar_P_trans_dom"/>
</dbReference>
<proteinExistence type="predicted"/>
<feature type="transmembrane region" description="Helical" evidence="6">
    <location>
        <begin position="266"/>
        <end position="287"/>
    </location>
</feature>
<dbReference type="PhylomeDB" id="Q54KI9"/>
<gene>
    <name evidence="8" type="ORF">DDB_G0287319</name>
</gene>
<name>Q54KI9_DICDI</name>
<comment type="subcellular location">
    <subcellularLocation>
        <location evidence="1">Membrane</location>
        <topology evidence="1">Multi-pass membrane protein</topology>
    </subcellularLocation>
</comment>
<dbReference type="PaxDb" id="44689-DDB0187416"/>
<dbReference type="SMR" id="Q54KI9"/>
<keyword evidence="4 6" id="KW-0472">Membrane</keyword>
<keyword evidence="9" id="KW-1185">Reference proteome</keyword>
<dbReference type="InParanoid" id="Q54KI9"/>
<feature type="transmembrane region" description="Helical" evidence="6">
    <location>
        <begin position="21"/>
        <end position="38"/>
    </location>
</feature>
<feature type="domain" description="Sugar phosphate transporter" evidence="7">
    <location>
        <begin position="20"/>
        <end position="310"/>
    </location>
</feature>
<dbReference type="dictyBase" id="DDB_G0287319"/>
<keyword evidence="3 6" id="KW-1133">Transmembrane helix</keyword>
<dbReference type="FunCoup" id="Q54KI9">
    <property type="interactions" value="338"/>
</dbReference>
<evidence type="ECO:0000256" key="2">
    <source>
        <dbReference type="ARBA" id="ARBA00022692"/>
    </source>
</evidence>
<dbReference type="PANTHER" id="PTHR11132">
    <property type="entry name" value="SOLUTE CARRIER FAMILY 35"/>
    <property type="match status" value="1"/>
</dbReference>
<dbReference type="VEuPathDB" id="AmoebaDB:DDB_G0287319"/>
<organism evidence="8 9">
    <name type="scientific">Dictyostelium discoideum</name>
    <name type="common">Social amoeba</name>
    <dbReference type="NCBI Taxonomy" id="44689"/>
    <lineage>
        <taxon>Eukaryota</taxon>
        <taxon>Amoebozoa</taxon>
        <taxon>Evosea</taxon>
        <taxon>Eumycetozoa</taxon>
        <taxon>Dictyostelia</taxon>
        <taxon>Dictyosteliales</taxon>
        <taxon>Dictyosteliaceae</taxon>
        <taxon>Dictyostelium</taxon>
    </lineage>
</organism>
<reference evidence="8 9" key="1">
    <citation type="journal article" date="2005" name="Nature">
        <title>The genome of the social amoeba Dictyostelium discoideum.</title>
        <authorList>
            <consortium name="The Dictyostelium discoideum Sequencing Consortium"/>
            <person name="Eichinger L."/>
            <person name="Pachebat J.A."/>
            <person name="Glockner G."/>
            <person name="Rajandream M.A."/>
            <person name="Sucgang R."/>
            <person name="Berriman M."/>
            <person name="Song J."/>
            <person name="Olsen R."/>
            <person name="Szafranski K."/>
            <person name="Xu Q."/>
            <person name="Tunggal B."/>
            <person name="Kummerfeld S."/>
            <person name="Madera M."/>
            <person name="Konfortov B.A."/>
            <person name="Rivero F."/>
            <person name="Bankier A.T."/>
            <person name="Lehmann R."/>
            <person name="Hamlin N."/>
            <person name="Davies R."/>
            <person name="Gaudet P."/>
            <person name="Fey P."/>
            <person name="Pilcher K."/>
            <person name="Chen G."/>
            <person name="Saunders D."/>
            <person name="Sodergren E."/>
            <person name="Davis P."/>
            <person name="Kerhornou A."/>
            <person name="Nie X."/>
            <person name="Hall N."/>
            <person name="Anjard C."/>
            <person name="Hemphill L."/>
            <person name="Bason N."/>
            <person name="Farbrother P."/>
            <person name="Desany B."/>
            <person name="Just E."/>
            <person name="Morio T."/>
            <person name="Rost R."/>
            <person name="Churcher C."/>
            <person name="Cooper J."/>
            <person name="Haydock S."/>
            <person name="van Driessche N."/>
            <person name="Cronin A."/>
            <person name="Goodhead I."/>
            <person name="Muzny D."/>
            <person name="Mourier T."/>
            <person name="Pain A."/>
            <person name="Lu M."/>
            <person name="Harper D."/>
            <person name="Lindsay R."/>
            <person name="Hauser H."/>
            <person name="James K."/>
            <person name="Quiles M."/>
            <person name="Madan Babu M."/>
            <person name="Saito T."/>
            <person name="Buchrieser C."/>
            <person name="Wardroper A."/>
            <person name="Felder M."/>
            <person name="Thangavelu M."/>
            <person name="Johnson D."/>
            <person name="Knights A."/>
            <person name="Loulseged H."/>
            <person name="Mungall K."/>
            <person name="Oliver K."/>
            <person name="Price C."/>
            <person name="Quail M.A."/>
            <person name="Urushihara H."/>
            <person name="Hernandez J."/>
            <person name="Rabbinowitsch E."/>
            <person name="Steffen D."/>
            <person name="Sanders M."/>
            <person name="Ma J."/>
            <person name="Kohara Y."/>
            <person name="Sharp S."/>
            <person name="Simmonds M."/>
            <person name="Spiegler S."/>
            <person name="Tivey A."/>
            <person name="Sugano S."/>
            <person name="White B."/>
            <person name="Walker D."/>
            <person name="Woodward J."/>
            <person name="Winckler T."/>
            <person name="Tanaka Y."/>
            <person name="Shaulsky G."/>
            <person name="Schleicher M."/>
            <person name="Weinstock G."/>
            <person name="Rosenthal A."/>
            <person name="Cox E.C."/>
            <person name="Chisholm R.L."/>
            <person name="Gibbs R."/>
            <person name="Loomis W.F."/>
            <person name="Platzer M."/>
            <person name="Kay R.R."/>
            <person name="Williams J."/>
            <person name="Dear P.H."/>
            <person name="Noegel A.A."/>
            <person name="Barrell B."/>
            <person name="Kuspa A."/>
        </authorList>
    </citation>
    <scope>NUCLEOTIDE SEQUENCE [LARGE SCALE GENOMIC DNA]</scope>
    <source>
        <strain evidence="8 9">AX4</strain>
    </source>
</reference>
<evidence type="ECO:0000256" key="4">
    <source>
        <dbReference type="ARBA" id="ARBA00023136"/>
    </source>
</evidence>